<feature type="compositionally biased region" description="Low complexity" evidence="4">
    <location>
        <begin position="292"/>
        <end position="302"/>
    </location>
</feature>
<evidence type="ECO:0000313" key="6">
    <source>
        <dbReference type="EMBL" id="KAF8710581.1"/>
    </source>
</evidence>
<evidence type="ECO:0000313" key="7">
    <source>
        <dbReference type="Proteomes" id="UP000602905"/>
    </source>
</evidence>
<feature type="compositionally biased region" description="Basic and acidic residues" evidence="4">
    <location>
        <begin position="389"/>
        <end position="406"/>
    </location>
</feature>
<dbReference type="GO" id="GO:0051666">
    <property type="term" value="P:actin cortical patch localization"/>
    <property type="evidence" value="ECO:0007669"/>
    <property type="project" value="TreeGrafter"/>
</dbReference>
<feature type="compositionally biased region" description="Polar residues" evidence="4">
    <location>
        <begin position="510"/>
        <end position="522"/>
    </location>
</feature>
<dbReference type="GO" id="GO:0035091">
    <property type="term" value="F:phosphatidylinositol binding"/>
    <property type="evidence" value="ECO:0007669"/>
    <property type="project" value="TreeGrafter"/>
</dbReference>
<comment type="similarity">
    <text evidence="1">Belongs to the SH3YL1 family.</text>
</comment>
<dbReference type="Gene3D" id="2.30.30.40">
    <property type="entry name" value="SH3 Domains"/>
    <property type="match status" value="1"/>
</dbReference>
<sequence>PRAKRYLTYGLILPLVSAADFDPLRSVHFPGLTFLILLLTTTYSRHEVRIPTACEVHSLPKECDKATKILLSFVDGRNDGLDGLIPRQILEQAHGFAIFTVVKAGFLFSARAGSGIVIARLHDGTWSAPSAIGTAGMGVGGQAGAEMTDFLIVLNTRAAVKSFMSAGSLTLGGNMSLAVGPIGRNGGADVALNTKGKVAAMYSYSRTKGLFGGISVEGSIIVERQDANAIAYDADVTSKQLLSGVVPTPPWAQTLVRALERCTGLPTGQKWIQEDRTGSDVSGGYHFGGVGSSSSQSSPRGGIIDRTKRMSGVFSPPWGKKKESTSYFPDPDDDYTNEAPSAATRSPFASPVDHRKSTSVSSKPTDRLDGFDTHFESDFDPSRTAEPTRVSRDLPRKSIEDYETRMRQNASPYSALSNTSPTQTQFSDISAQQRLALNRNFSSKSNGTGGSFFGRSKENNNENGSPSNGRPTSTYGGIGGWGARFTKKETERKEVDLMTGDDDEDPFNSFHDSPTKTTTNGNGLARGSFDSGGPWSSSVASNGHGSSNGRGFYPGLVETDLNIANKDANVWEDDPFGQKPARQPTPKISTKPGLRDPQAEGVARAIALFDFIAQESGDLSFNKGDIITVMKKTNSTDDWWTGKLNGKQGIFPANFTEVVEIST</sequence>
<dbReference type="FunFam" id="2.30.30.40:FF:000100">
    <property type="entry name" value="SH3 domain-containing YSC84-like protein 1"/>
    <property type="match status" value="1"/>
</dbReference>
<feature type="compositionally biased region" description="Basic and acidic residues" evidence="4">
    <location>
        <begin position="364"/>
        <end position="383"/>
    </location>
</feature>
<keyword evidence="2 3" id="KW-0728">SH3 domain</keyword>
<evidence type="ECO:0000259" key="5">
    <source>
        <dbReference type="PROSITE" id="PS50002"/>
    </source>
</evidence>
<dbReference type="OrthoDB" id="443981at2759"/>
<evidence type="ECO:0000256" key="3">
    <source>
        <dbReference type="PROSITE-ProRule" id="PRU00192"/>
    </source>
</evidence>
<dbReference type="Pfam" id="PF04366">
    <property type="entry name" value="Ysc84"/>
    <property type="match status" value="1"/>
</dbReference>
<dbReference type="PRINTS" id="PR00452">
    <property type="entry name" value="SH3DOMAIN"/>
</dbReference>
<comment type="caution">
    <text evidence="6">The sequence shown here is derived from an EMBL/GenBank/DDBJ whole genome shotgun (WGS) entry which is preliminary data.</text>
</comment>
<feature type="compositionally biased region" description="Low complexity" evidence="4">
    <location>
        <begin position="536"/>
        <end position="547"/>
    </location>
</feature>
<accession>A0A8H7HYR8</accession>
<dbReference type="GO" id="GO:0051017">
    <property type="term" value="P:actin filament bundle assembly"/>
    <property type="evidence" value="ECO:0007669"/>
    <property type="project" value="TreeGrafter"/>
</dbReference>
<proteinExistence type="inferred from homology"/>
<gene>
    <name evidence="6" type="ORF">RHS03_01900</name>
</gene>
<dbReference type="SMART" id="SM00326">
    <property type="entry name" value="SH3"/>
    <property type="match status" value="1"/>
</dbReference>
<dbReference type="InterPro" id="IPR036028">
    <property type="entry name" value="SH3-like_dom_sf"/>
</dbReference>
<organism evidence="6 7">
    <name type="scientific">Rhizoctonia solani</name>
    <dbReference type="NCBI Taxonomy" id="456999"/>
    <lineage>
        <taxon>Eukaryota</taxon>
        <taxon>Fungi</taxon>
        <taxon>Dikarya</taxon>
        <taxon>Basidiomycota</taxon>
        <taxon>Agaricomycotina</taxon>
        <taxon>Agaricomycetes</taxon>
        <taxon>Cantharellales</taxon>
        <taxon>Ceratobasidiaceae</taxon>
        <taxon>Rhizoctonia</taxon>
    </lineage>
</organism>
<dbReference type="GO" id="GO:0030479">
    <property type="term" value="C:actin cortical patch"/>
    <property type="evidence" value="ECO:0007669"/>
    <property type="project" value="TreeGrafter"/>
</dbReference>
<dbReference type="SUPFAM" id="SSF50044">
    <property type="entry name" value="SH3-domain"/>
    <property type="match status" value="1"/>
</dbReference>
<dbReference type="InterPro" id="IPR033643">
    <property type="entry name" value="SYLF_SH3YL1-like"/>
</dbReference>
<feature type="domain" description="SH3" evidence="5">
    <location>
        <begin position="600"/>
        <end position="661"/>
    </location>
</feature>
<feature type="non-terminal residue" evidence="6">
    <location>
        <position position="1"/>
    </location>
</feature>
<dbReference type="PANTHER" id="PTHR15629">
    <property type="entry name" value="SH3YL1 PROTEIN"/>
    <property type="match status" value="1"/>
</dbReference>
<name>A0A8H7HYR8_9AGAM</name>
<feature type="compositionally biased region" description="Low complexity" evidence="4">
    <location>
        <begin position="461"/>
        <end position="471"/>
    </location>
</feature>
<feature type="region of interest" description="Disordered" evidence="4">
    <location>
        <begin position="573"/>
        <end position="596"/>
    </location>
</feature>
<evidence type="ECO:0000256" key="4">
    <source>
        <dbReference type="SAM" id="MobiDB-lite"/>
    </source>
</evidence>
<protein>
    <recommendedName>
        <fullName evidence="5">SH3 domain-containing protein</fullName>
    </recommendedName>
</protein>
<dbReference type="CDD" id="cd11525">
    <property type="entry name" value="SYLF_SH3YL1_like"/>
    <property type="match status" value="1"/>
</dbReference>
<feature type="compositionally biased region" description="Polar residues" evidence="4">
    <location>
        <begin position="407"/>
        <end position="426"/>
    </location>
</feature>
<feature type="region of interest" description="Disordered" evidence="4">
    <location>
        <begin position="498"/>
        <end position="547"/>
    </location>
</feature>
<evidence type="ECO:0000256" key="1">
    <source>
        <dbReference type="ARBA" id="ARBA00007761"/>
    </source>
</evidence>
<dbReference type="AlphaFoldDB" id="A0A8H7HYR8"/>
<dbReference type="InterPro" id="IPR007461">
    <property type="entry name" value="Ysc84_actin-binding"/>
</dbReference>
<dbReference type="PROSITE" id="PS50002">
    <property type="entry name" value="SH3"/>
    <property type="match status" value="1"/>
</dbReference>
<dbReference type="GO" id="GO:0051015">
    <property type="term" value="F:actin filament binding"/>
    <property type="evidence" value="ECO:0007669"/>
    <property type="project" value="TreeGrafter"/>
</dbReference>
<dbReference type="InterPro" id="IPR001452">
    <property type="entry name" value="SH3_domain"/>
</dbReference>
<dbReference type="Proteomes" id="UP000602905">
    <property type="component" value="Unassembled WGS sequence"/>
</dbReference>
<dbReference type="PANTHER" id="PTHR15629:SF2">
    <property type="entry name" value="SH3 DOMAIN-CONTAINING YSC84-LIKE PROTEIN 1"/>
    <property type="match status" value="1"/>
</dbReference>
<feature type="region of interest" description="Disordered" evidence="4">
    <location>
        <begin position="273"/>
        <end position="426"/>
    </location>
</feature>
<dbReference type="InterPro" id="IPR051702">
    <property type="entry name" value="SH3_domain_YSC84-like"/>
</dbReference>
<evidence type="ECO:0000256" key="2">
    <source>
        <dbReference type="ARBA" id="ARBA00022443"/>
    </source>
</evidence>
<dbReference type="EMBL" id="JACYCD010000047">
    <property type="protein sequence ID" value="KAF8710581.1"/>
    <property type="molecule type" value="Genomic_DNA"/>
</dbReference>
<feature type="region of interest" description="Disordered" evidence="4">
    <location>
        <begin position="439"/>
        <end position="482"/>
    </location>
</feature>
<reference evidence="6" key="1">
    <citation type="submission" date="2020-09" db="EMBL/GenBank/DDBJ databases">
        <title>Comparative genome analyses of four rice-infecting Rhizoctonia solani isolates reveal extensive enrichment of homogalacturonan modification genes.</title>
        <authorList>
            <person name="Lee D.-Y."/>
            <person name="Jeon J."/>
            <person name="Kim K.-T."/>
            <person name="Cheong K."/>
            <person name="Song H."/>
            <person name="Choi G."/>
            <person name="Ko J."/>
            <person name="Opiyo S.O."/>
            <person name="Zuo S."/>
            <person name="Madhav S."/>
            <person name="Lee Y.-H."/>
            <person name="Wang G.-L."/>
        </authorList>
    </citation>
    <scope>NUCLEOTIDE SEQUENCE</scope>
    <source>
        <strain evidence="6">AG1-IA WGL</strain>
    </source>
</reference>
<dbReference type="Pfam" id="PF00018">
    <property type="entry name" value="SH3_1"/>
    <property type="match status" value="1"/>
</dbReference>